<comment type="subcellular location">
    <subcellularLocation>
        <location evidence="1 9">Cell outer membrane</location>
        <topology evidence="1 9">Multi-pass membrane protein</topology>
    </subcellularLocation>
</comment>
<evidence type="ECO:0000256" key="8">
    <source>
        <dbReference type="ARBA" id="ARBA00023237"/>
    </source>
</evidence>
<dbReference type="SUPFAM" id="SSF56935">
    <property type="entry name" value="Porins"/>
    <property type="match status" value="1"/>
</dbReference>
<dbReference type="Pfam" id="PF00593">
    <property type="entry name" value="TonB_dep_Rec_b-barrel"/>
    <property type="match status" value="1"/>
</dbReference>
<dbReference type="InterPro" id="IPR039426">
    <property type="entry name" value="TonB-dep_rcpt-like"/>
</dbReference>
<evidence type="ECO:0000313" key="15">
    <source>
        <dbReference type="Proteomes" id="UP000002171"/>
    </source>
</evidence>
<dbReference type="InterPro" id="IPR000531">
    <property type="entry name" value="Beta-barrel_TonB"/>
</dbReference>
<organism evidence="14 15">
    <name type="scientific">Neptuniibacter caesariensis</name>
    <dbReference type="NCBI Taxonomy" id="207954"/>
    <lineage>
        <taxon>Bacteria</taxon>
        <taxon>Pseudomonadati</taxon>
        <taxon>Pseudomonadota</taxon>
        <taxon>Gammaproteobacteria</taxon>
        <taxon>Oceanospirillales</taxon>
        <taxon>Oceanospirillaceae</taxon>
        <taxon>Neptuniibacter</taxon>
    </lineage>
</organism>
<keyword evidence="7 9" id="KW-0472">Membrane</keyword>
<dbReference type="AlphaFoldDB" id="A0A7U8GQR6"/>
<dbReference type="Proteomes" id="UP000002171">
    <property type="component" value="Unassembled WGS sequence"/>
</dbReference>
<dbReference type="InterPro" id="IPR036942">
    <property type="entry name" value="Beta-barrel_TonB_sf"/>
</dbReference>
<evidence type="ECO:0000256" key="7">
    <source>
        <dbReference type="ARBA" id="ARBA00023136"/>
    </source>
</evidence>
<evidence type="ECO:0000256" key="2">
    <source>
        <dbReference type="ARBA" id="ARBA00009810"/>
    </source>
</evidence>
<feature type="domain" description="TonB-dependent receptor plug" evidence="13">
    <location>
        <begin position="46"/>
        <end position="143"/>
    </location>
</feature>
<dbReference type="Pfam" id="PF07715">
    <property type="entry name" value="Plug"/>
    <property type="match status" value="1"/>
</dbReference>
<name>A0A7U8GQR6_NEPCE</name>
<dbReference type="Gene3D" id="2.40.170.20">
    <property type="entry name" value="TonB-dependent receptor, beta-barrel domain"/>
    <property type="match status" value="1"/>
</dbReference>
<gene>
    <name evidence="14" type="ORF">MED92_12054</name>
</gene>
<dbReference type="CDD" id="cd01347">
    <property type="entry name" value="ligand_gated_channel"/>
    <property type="match status" value="1"/>
</dbReference>
<dbReference type="Gene3D" id="2.170.130.10">
    <property type="entry name" value="TonB-dependent receptor, plug domain"/>
    <property type="match status" value="1"/>
</dbReference>
<evidence type="ECO:0000259" key="12">
    <source>
        <dbReference type="Pfam" id="PF00593"/>
    </source>
</evidence>
<evidence type="ECO:0000256" key="10">
    <source>
        <dbReference type="RuleBase" id="RU003357"/>
    </source>
</evidence>
<keyword evidence="11" id="KW-0732">Signal</keyword>
<evidence type="ECO:0000256" key="9">
    <source>
        <dbReference type="PROSITE-ProRule" id="PRU01360"/>
    </source>
</evidence>
<dbReference type="GO" id="GO:0009279">
    <property type="term" value="C:cell outer membrane"/>
    <property type="evidence" value="ECO:0007669"/>
    <property type="project" value="UniProtKB-SubCell"/>
</dbReference>
<evidence type="ECO:0000256" key="3">
    <source>
        <dbReference type="ARBA" id="ARBA00022448"/>
    </source>
</evidence>
<keyword evidence="3 9" id="KW-0813">Transport</keyword>
<dbReference type="InterPro" id="IPR011276">
    <property type="entry name" value="TonB_haem/Hb_rcpt"/>
</dbReference>
<dbReference type="InterPro" id="IPR012910">
    <property type="entry name" value="Plug_dom"/>
</dbReference>
<sequence>MVHPLNTRKPLHLAVATALATLPAMSSADVEHTEKVVVTGQSTNADVVIGSGDLSKVQAQNLSDIFRKEPSVQVGGGGTNTAQKIYVRGLEDTQLNVTIDGAYQSGTMFHHQGRLQIEPELLKEVEVEAGAGAATSGPGALGGSIRFTTKDPEDLIKEGNEFGGLVKASYGNNADYIKVHTTVAAKASDTISVMASWTQADADNYQDGNGDDQAHTPVDQKVGLFKLHAKPSKDQDIRFSHSETTDEGTRNFRANQNLRLGANDATPLDLARKTTTLNYNYNPENDLIDMELTLYRNEVDMKQTAPSGFAAAAFGTNTPEVVTYGMDLRNTSIVDKHSLTYGFDYRDEKGSATHSDLAPPATGWTGTRTDNTALFGLYLQDNFRPNDDWLLSAGLRYDHGEFDSWDGHSVQHDEFSPNASATYFFNQDLNVRLGYAIAHRTPSVREAYIIGNSAFDPNITSEKAENIEIALNYEKNGLTFDAEIYRQDIKDPHNIYGYANETDDIKIYGYALQLGYEWENLSANFSVTDNDPEKGSIALYDAHPHGTSVGRTWMATLDYSIPQHNLSLGWNARLVEDLEDVPAGSSIKEGYDLHDVYAEWKPNGDEDLTLTFSVNNLFGELYYDHATQSDRSGSTIGNYEQGRDIRLSVAYQF</sequence>
<evidence type="ECO:0000313" key="14">
    <source>
        <dbReference type="EMBL" id="EAR59591.1"/>
    </source>
</evidence>
<keyword evidence="4 9" id="KW-1134">Transmembrane beta strand</keyword>
<dbReference type="OrthoDB" id="9760494at2"/>
<feature type="domain" description="TonB-dependent receptor-like beta-barrel" evidence="12">
    <location>
        <begin position="251"/>
        <end position="617"/>
    </location>
</feature>
<comment type="similarity">
    <text evidence="2 9 10">Belongs to the TonB-dependent receptor family.</text>
</comment>
<keyword evidence="6 10" id="KW-0798">TonB box</keyword>
<dbReference type="PROSITE" id="PS52016">
    <property type="entry name" value="TONB_DEPENDENT_REC_3"/>
    <property type="match status" value="1"/>
</dbReference>
<dbReference type="PANTHER" id="PTHR30069:SF41">
    <property type="entry name" value="HEME_HEMOPEXIN UTILIZATION PROTEIN C"/>
    <property type="match status" value="1"/>
</dbReference>
<evidence type="ECO:0000256" key="4">
    <source>
        <dbReference type="ARBA" id="ARBA00022452"/>
    </source>
</evidence>
<evidence type="ECO:0000256" key="11">
    <source>
        <dbReference type="SAM" id="SignalP"/>
    </source>
</evidence>
<dbReference type="EMBL" id="AAOW01000042">
    <property type="protein sequence ID" value="EAR59591.1"/>
    <property type="molecule type" value="Genomic_DNA"/>
</dbReference>
<protein>
    <submittedName>
        <fullName evidence="14">Outer membrane protein</fullName>
    </submittedName>
</protein>
<evidence type="ECO:0000256" key="5">
    <source>
        <dbReference type="ARBA" id="ARBA00022692"/>
    </source>
</evidence>
<feature type="chain" id="PRO_5030919837" evidence="11">
    <location>
        <begin position="29"/>
        <end position="653"/>
    </location>
</feature>
<keyword evidence="5 9" id="KW-0812">Transmembrane</keyword>
<keyword evidence="15" id="KW-1185">Reference proteome</keyword>
<dbReference type="RefSeq" id="WP_007020077.1">
    <property type="nucleotide sequence ID" value="NZ_CH724125.1"/>
</dbReference>
<keyword evidence="8 9" id="KW-0998">Cell outer membrane</keyword>
<comment type="caution">
    <text evidence="14">The sequence shown here is derived from an EMBL/GenBank/DDBJ whole genome shotgun (WGS) entry which is preliminary data.</text>
</comment>
<dbReference type="GO" id="GO:0044718">
    <property type="term" value="P:siderophore transmembrane transport"/>
    <property type="evidence" value="ECO:0007669"/>
    <property type="project" value="TreeGrafter"/>
</dbReference>
<dbReference type="NCBIfam" id="TIGR01785">
    <property type="entry name" value="TonB-hemin"/>
    <property type="match status" value="1"/>
</dbReference>
<dbReference type="PANTHER" id="PTHR30069">
    <property type="entry name" value="TONB-DEPENDENT OUTER MEMBRANE RECEPTOR"/>
    <property type="match status" value="1"/>
</dbReference>
<reference evidence="14 15" key="1">
    <citation type="submission" date="2006-02" db="EMBL/GenBank/DDBJ databases">
        <authorList>
            <person name="Pinhassi J."/>
            <person name="Pedros-Alio C."/>
            <person name="Ferriera S."/>
            <person name="Johnson J."/>
            <person name="Kravitz S."/>
            <person name="Halpern A."/>
            <person name="Remington K."/>
            <person name="Beeson K."/>
            <person name="Tran B."/>
            <person name="Rogers Y.-H."/>
            <person name="Friedman R."/>
            <person name="Venter J.C."/>
        </authorList>
    </citation>
    <scope>NUCLEOTIDE SEQUENCE [LARGE SCALE GENOMIC DNA]</scope>
    <source>
        <strain evidence="14 15">MED92</strain>
    </source>
</reference>
<dbReference type="InterPro" id="IPR037066">
    <property type="entry name" value="Plug_dom_sf"/>
</dbReference>
<feature type="signal peptide" evidence="11">
    <location>
        <begin position="1"/>
        <end position="28"/>
    </location>
</feature>
<dbReference type="GO" id="GO:0015344">
    <property type="term" value="F:siderophore uptake transmembrane transporter activity"/>
    <property type="evidence" value="ECO:0007669"/>
    <property type="project" value="TreeGrafter"/>
</dbReference>
<evidence type="ECO:0000259" key="13">
    <source>
        <dbReference type="Pfam" id="PF07715"/>
    </source>
</evidence>
<evidence type="ECO:0000256" key="1">
    <source>
        <dbReference type="ARBA" id="ARBA00004571"/>
    </source>
</evidence>
<evidence type="ECO:0000256" key="6">
    <source>
        <dbReference type="ARBA" id="ARBA00023077"/>
    </source>
</evidence>
<proteinExistence type="inferred from homology"/>
<accession>A0A7U8GQR6</accession>
<dbReference type="GO" id="GO:0015232">
    <property type="term" value="F:heme transmembrane transporter activity"/>
    <property type="evidence" value="ECO:0007669"/>
    <property type="project" value="InterPro"/>
</dbReference>